<dbReference type="InterPro" id="IPR021135">
    <property type="entry name" value="PEP_COase"/>
</dbReference>
<dbReference type="InterPro" id="IPR015813">
    <property type="entry name" value="Pyrv/PenolPyrv_kinase-like_dom"/>
</dbReference>
<keyword evidence="8 10" id="KW-0120">Carbon dioxide fixation</keyword>
<feature type="region of interest" description="Disordered" evidence="13">
    <location>
        <begin position="1"/>
        <end position="20"/>
    </location>
</feature>
<evidence type="ECO:0000256" key="10">
    <source>
        <dbReference type="HAMAP-Rule" id="MF_00595"/>
    </source>
</evidence>
<evidence type="ECO:0000256" key="4">
    <source>
        <dbReference type="ARBA" id="ARBA00012305"/>
    </source>
</evidence>
<evidence type="ECO:0000256" key="9">
    <source>
        <dbReference type="ARBA" id="ARBA00048995"/>
    </source>
</evidence>
<dbReference type="PROSITE" id="PS00393">
    <property type="entry name" value="PEPCASE_2"/>
    <property type="match status" value="1"/>
</dbReference>
<dbReference type="GO" id="GO:0000287">
    <property type="term" value="F:magnesium ion binding"/>
    <property type="evidence" value="ECO:0007669"/>
    <property type="project" value="UniProtKB-UniRule"/>
</dbReference>
<comment type="subunit">
    <text evidence="10">Homotetramer.</text>
</comment>
<dbReference type="NCBIfam" id="NF000584">
    <property type="entry name" value="PRK00009.1"/>
    <property type="match status" value="1"/>
</dbReference>
<organism evidence="14 15">
    <name type="scientific">Thauera aromatica K172</name>
    <dbReference type="NCBI Taxonomy" id="44139"/>
    <lineage>
        <taxon>Bacteria</taxon>
        <taxon>Pseudomonadati</taxon>
        <taxon>Pseudomonadota</taxon>
        <taxon>Betaproteobacteria</taxon>
        <taxon>Rhodocyclales</taxon>
        <taxon>Zoogloeaceae</taxon>
        <taxon>Thauera</taxon>
    </lineage>
</organism>
<evidence type="ECO:0000256" key="8">
    <source>
        <dbReference type="ARBA" id="ARBA00023300"/>
    </source>
</evidence>
<feature type="active site" evidence="10 12">
    <location>
        <position position="608"/>
    </location>
</feature>
<dbReference type="AlphaFoldDB" id="A0A2R4BMC6"/>
<dbReference type="Proteomes" id="UP000241885">
    <property type="component" value="Chromosome"/>
</dbReference>
<dbReference type="GO" id="GO:0006099">
    <property type="term" value="P:tricarboxylic acid cycle"/>
    <property type="evidence" value="ECO:0007669"/>
    <property type="project" value="InterPro"/>
</dbReference>
<dbReference type="GO" id="GO:0008964">
    <property type="term" value="F:phosphoenolpyruvate carboxylase activity"/>
    <property type="evidence" value="ECO:0007669"/>
    <property type="project" value="UniProtKB-UniRule"/>
</dbReference>
<feature type="active site" evidence="10 11">
    <location>
        <position position="175"/>
    </location>
</feature>
<dbReference type="Gene3D" id="1.20.1440.90">
    <property type="entry name" value="Phosphoenolpyruvate/pyruvate domain"/>
    <property type="match status" value="1"/>
</dbReference>
<dbReference type="KEGG" id="tak:Tharo_1557"/>
<evidence type="ECO:0000256" key="3">
    <source>
        <dbReference type="ARBA" id="ARBA00008346"/>
    </source>
</evidence>
<protein>
    <recommendedName>
        <fullName evidence="5 10">Phosphoenolpyruvate carboxylase</fullName>
        <shortName evidence="10">PEPC</shortName>
        <shortName evidence="10">PEPCase</shortName>
        <ecNumber evidence="4 10">4.1.1.31</ecNumber>
    </recommendedName>
</protein>
<dbReference type="PANTHER" id="PTHR30523:SF6">
    <property type="entry name" value="PHOSPHOENOLPYRUVATE CARBOXYLASE"/>
    <property type="match status" value="1"/>
</dbReference>
<sequence>MRADSPFHACPLPELDPDRRGQAVPLLTENMTQDKDAPLREDIRLLGRLLGDTVRDQQGAAAFELIERIRQNSVRFRRDDDIAARRELEDILDALSREQTIQVVRAFSYFSHLANIAEDQHHIRRSRAHLIAGSAPRAGSLAHALTEAFADEATDAAGLVEFFDAALISPVLTAHPTEVQRKSILNCETVIARLLDERDRMQLTPEEAEANLEALRRAVLTLWQTRMLRTAKLSVIDEVNNGLSYFDTTFLHELPRLYAGLEDRLAAAAPALGAPELAAFLQVGSWIGGDRDGNPYVTAEVLERALAMHAAVALGHYLDELHVLGSQLSLGLGLVSASEALLALAARSPDHSPHRSGEPYRRAISGIYARLAATYRHLLGSAPARHAVAEAEPYAGAAALAEDLDVLHRSLVANGSGALARGRLRHLRRAVKVFGFHLAPLDLRQNSDVHERVVAELLELARPGTAYSSHDEAGRCALLLEELATARPLASPHVRYSDETEGELAIFRAARRAHLRYGAEAIRNCIISKTDDVSDLLELAVLLKEAGLLRPLEHALDVNLVPLFETIGDLEQAAGVMERLFALPIYRGLLAARGHAQEVMLGYSDSNKDGGFLTSGWALYKAEGELVEVFARHGVRLRLFHGRGGSVGRGGGPSYQAILAQPEGAVQGQIRLTEQGEVIGAKYGNPEVGRRNLEVLVAATLETSLRPAGAAPTPPAFLEAMQQLSDAAFAAYRGLVYETEGFEQYFWESTVIAEIAGLNIGSRPASRKKGTRIEDLRAIPWVFSWSQCRLMLPGWFGFGSAVQAFLAARPGDGLALLQRMVREWSFFATLLSNMDMVLAKSDLAIASRYAALVKDAALREAIFGRIRAELQTTVEALLAITGQAGLLDGNPLLKRSIRNRFPYLDPLNHVQVELLRRHREQAADGSVDERIRNGIHLSINGIAAGLRNSG</sequence>
<dbReference type="PROSITE" id="PS00781">
    <property type="entry name" value="PEPCASE_1"/>
    <property type="match status" value="1"/>
</dbReference>
<dbReference type="HAMAP" id="MF_00595">
    <property type="entry name" value="PEPcase_type1"/>
    <property type="match status" value="1"/>
</dbReference>
<evidence type="ECO:0000256" key="7">
    <source>
        <dbReference type="ARBA" id="ARBA00023239"/>
    </source>
</evidence>
<evidence type="ECO:0000256" key="6">
    <source>
        <dbReference type="ARBA" id="ARBA00022842"/>
    </source>
</evidence>
<dbReference type="PANTHER" id="PTHR30523">
    <property type="entry name" value="PHOSPHOENOLPYRUVATE CARBOXYLASE"/>
    <property type="match status" value="1"/>
</dbReference>
<evidence type="ECO:0000313" key="15">
    <source>
        <dbReference type="Proteomes" id="UP000241885"/>
    </source>
</evidence>
<keyword evidence="14" id="KW-0670">Pyruvate</keyword>
<accession>A0A2R4BMC6</accession>
<evidence type="ECO:0000256" key="12">
    <source>
        <dbReference type="PROSITE-ProRule" id="PRU10112"/>
    </source>
</evidence>
<dbReference type="EMBL" id="CP028339">
    <property type="protein sequence ID" value="AVR88481.1"/>
    <property type="molecule type" value="Genomic_DNA"/>
</dbReference>
<dbReference type="PRINTS" id="PR00150">
    <property type="entry name" value="PEPCARBXLASE"/>
</dbReference>
<comment type="function">
    <text evidence="2 10">Forms oxaloacetate, a four-carbon dicarboxylic acid source for the tricarboxylic acid cycle.</text>
</comment>
<gene>
    <name evidence="10" type="primary">ppc</name>
    <name evidence="14" type="ORF">Tharo_1557</name>
</gene>
<reference evidence="14 15" key="1">
    <citation type="submission" date="2018-03" db="EMBL/GenBank/DDBJ databases">
        <title>Complete genome sequence of Thauera aromatica, a model organism for studying aromatic compound degradation under denitrifying conditions.</title>
        <authorList>
            <person name="Lo H.-Y."/>
            <person name="Goris T."/>
            <person name="Boll M."/>
            <person name="Mueller J.A."/>
        </authorList>
    </citation>
    <scope>NUCLEOTIDE SEQUENCE [LARGE SCALE GENOMIC DNA]</scope>
    <source>
        <strain evidence="14 15">K172</strain>
    </source>
</reference>
<dbReference type="GO" id="GO:0006107">
    <property type="term" value="P:oxaloacetate metabolic process"/>
    <property type="evidence" value="ECO:0007669"/>
    <property type="project" value="UniProtKB-UniRule"/>
</dbReference>
<dbReference type="Pfam" id="PF00311">
    <property type="entry name" value="PEPcase"/>
    <property type="match status" value="1"/>
</dbReference>
<comment type="cofactor">
    <cofactor evidence="1 10">
        <name>Mg(2+)</name>
        <dbReference type="ChEBI" id="CHEBI:18420"/>
    </cofactor>
</comment>
<dbReference type="EC" id="4.1.1.31" evidence="4 10"/>
<dbReference type="SUPFAM" id="SSF51621">
    <property type="entry name" value="Phosphoenolpyruvate/pyruvate domain"/>
    <property type="match status" value="1"/>
</dbReference>
<dbReference type="GO" id="GO:0005829">
    <property type="term" value="C:cytosol"/>
    <property type="evidence" value="ECO:0007669"/>
    <property type="project" value="TreeGrafter"/>
</dbReference>
<evidence type="ECO:0000256" key="13">
    <source>
        <dbReference type="SAM" id="MobiDB-lite"/>
    </source>
</evidence>
<evidence type="ECO:0000256" key="11">
    <source>
        <dbReference type="PROSITE-ProRule" id="PRU10111"/>
    </source>
</evidence>
<proteinExistence type="inferred from homology"/>
<keyword evidence="6 10" id="KW-0460">Magnesium</keyword>
<dbReference type="InterPro" id="IPR033129">
    <property type="entry name" value="PEPCASE_His_AS"/>
</dbReference>
<evidence type="ECO:0000256" key="2">
    <source>
        <dbReference type="ARBA" id="ARBA00003670"/>
    </source>
</evidence>
<evidence type="ECO:0000256" key="5">
    <source>
        <dbReference type="ARBA" id="ARBA00022419"/>
    </source>
</evidence>
<comment type="catalytic activity">
    <reaction evidence="9 10">
        <text>oxaloacetate + phosphate = phosphoenolpyruvate + hydrogencarbonate</text>
        <dbReference type="Rhea" id="RHEA:28370"/>
        <dbReference type="ChEBI" id="CHEBI:16452"/>
        <dbReference type="ChEBI" id="CHEBI:17544"/>
        <dbReference type="ChEBI" id="CHEBI:43474"/>
        <dbReference type="ChEBI" id="CHEBI:58702"/>
        <dbReference type="EC" id="4.1.1.31"/>
    </reaction>
</comment>
<keyword evidence="15" id="KW-1185">Reference proteome</keyword>
<comment type="similarity">
    <text evidence="3 10">Belongs to the PEPCase type 1 family.</text>
</comment>
<name>A0A2R4BMC6_THAAR</name>
<dbReference type="InterPro" id="IPR022805">
    <property type="entry name" value="PEP_COase_bac/pln-type"/>
</dbReference>
<keyword evidence="7 10" id="KW-0456">Lyase</keyword>
<dbReference type="GO" id="GO:0015977">
    <property type="term" value="P:carbon fixation"/>
    <property type="evidence" value="ECO:0007669"/>
    <property type="project" value="UniProtKB-UniRule"/>
</dbReference>
<evidence type="ECO:0000313" key="14">
    <source>
        <dbReference type="EMBL" id="AVR88481.1"/>
    </source>
</evidence>
<evidence type="ECO:0000256" key="1">
    <source>
        <dbReference type="ARBA" id="ARBA00001946"/>
    </source>
</evidence>
<dbReference type="InterPro" id="IPR018129">
    <property type="entry name" value="PEP_COase_Lys_AS"/>
</dbReference>